<dbReference type="InParanoid" id="F8PXW5"/>
<dbReference type="Gene3D" id="3.10.10.10">
    <property type="entry name" value="HIV Type 1 Reverse Transcriptase, subunit A, domain 1"/>
    <property type="match status" value="1"/>
</dbReference>
<dbReference type="PANTHER" id="PTHR15503:SF22">
    <property type="entry name" value="TRANSPOSON TY3-I GAG POLYPROTEIN"/>
    <property type="match status" value="1"/>
</dbReference>
<dbReference type="OrthoDB" id="2665437at2759"/>
<reference evidence="2" key="1">
    <citation type="journal article" date="2011" name="Science">
        <title>The plant cell wall-decomposing machinery underlies the functional diversity of forest fungi.</title>
        <authorList>
            <person name="Eastwood D.C."/>
            <person name="Floudas D."/>
            <person name="Binder M."/>
            <person name="Majcherczyk A."/>
            <person name="Schneider P."/>
            <person name="Aerts A."/>
            <person name="Asiegbu F.O."/>
            <person name="Baker S.E."/>
            <person name="Barry K."/>
            <person name="Bendiksby M."/>
            <person name="Blumentritt M."/>
            <person name="Coutinho P.M."/>
            <person name="Cullen D."/>
            <person name="de Vries R.P."/>
            <person name="Gathman A."/>
            <person name="Goodell B."/>
            <person name="Henrissat B."/>
            <person name="Ihrmark K."/>
            <person name="Kauserud H."/>
            <person name="Kohler A."/>
            <person name="LaButti K."/>
            <person name="Lapidus A."/>
            <person name="Lavin J.L."/>
            <person name="Lee Y.-H."/>
            <person name="Lindquist E."/>
            <person name="Lilly W."/>
            <person name="Lucas S."/>
            <person name="Morin E."/>
            <person name="Murat C."/>
            <person name="Oguiza J.A."/>
            <person name="Park J."/>
            <person name="Pisabarro A.G."/>
            <person name="Riley R."/>
            <person name="Rosling A."/>
            <person name="Salamov A."/>
            <person name="Schmidt O."/>
            <person name="Schmutz J."/>
            <person name="Skrede I."/>
            <person name="Stenlid J."/>
            <person name="Wiebenga A."/>
            <person name="Xie X."/>
            <person name="Kuees U."/>
            <person name="Hibbett D.S."/>
            <person name="Hoffmeister D."/>
            <person name="Hoegberg N."/>
            <person name="Martin F."/>
            <person name="Grigoriev I.V."/>
            <person name="Watkinson S.C."/>
        </authorList>
    </citation>
    <scope>NUCLEOTIDE SEQUENCE [LARGE SCALE GENOMIC DNA]</scope>
    <source>
        <strain evidence="2">strain S7.3</strain>
    </source>
</reference>
<sequence>MEHAQIHGEKKEHNLPDEYKGYSDVFDKKKLERLPKRREYDHAINMKPEFVPTDCKLYPLAPKEDKALTEFLTENYRKGYIRQSKSPQVSPFFFIGKKDGLLRPCQDYRKLNAYTMKDPYPLPLIPDLI</sequence>
<dbReference type="InterPro" id="IPR043502">
    <property type="entry name" value="DNA/RNA_pol_sf"/>
</dbReference>
<dbReference type="HOGENOM" id="CLU_000384_42_4_1"/>
<keyword evidence="2" id="KW-1185">Reference proteome</keyword>
<accession>F8PXW5</accession>
<gene>
    <name evidence="1" type="ORF">SERLA73DRAFT_53990</name>
</gene>
<dbReference type="PANTHER" id="PTHR15503">
    <property type="entry name" value="LDOC1 RELATED"/>
    <property type="match status" value="1"/>
</dbReference>
<dbReference type="EMBL" id="GL945480">
    <property type="protein sequence ID" value="EGN98728.1"/>
    <property type="molecule type" value="Genomic_DNA"/>
</dbReference>
<evidence type="ECO:0000313" key="1">
    <source>
        <dbReference type="EMBL" id="EGN98728.1"/>
    </source>
</evidence>
<evidence type="ECO:0008006" key="3">
    <source>
        <dbReference type="Google" id="ProtNLM"/>
    </source>
</evidence>
<dbReference type="OMA" id="PIPIMHT"/>
<evidence type="ECO:0000313" key="2">
    <source>
        <dbReference type="Proteomes" id="UP000008063"/>
    </source>
</evidence>
<feature type="non-terminal residue" evidence="1">
    <location>
        <position position="129"/>
    </location>
</feature>
<dbReference type="SUPFAM" id="SSF56672">
    <property type="entry name" value="DNA/RNA polymerases"/>
    <property type="match status" value="1"/>
</dbReference>
<dbReference type="AlphaFoldDB" id="F8PXW5"/>
<dbReference type="STRING" id="936435.F8PXW5"/>
<dbReference type="Proteomes" id="UP000008063">
    <property type="component" value="Unassembled WGS sequence"/>
</dbReference>
<organism evidence="2">
    <name type="scientific">Serpula lacrymans var. lacrymans (strain S7.3)</name>
    <name type="common">Dry rot fungus</name>
    <dbReference type="NCBI Taxonomy" id="936435"/>
    <lineage>
        <taxon>Eukaryota</taxon>
        <taxon>Fungi</taxon>
        <taxon>Dikarya</taxon>
        <taxon>Basidiomycota</taxon>
        <taxon>Agaricomycotina</taxon>
        <taxon>Agaricomycetes</taxon>
        <taxon>Agaricomycetidae</taxon>
        <taxon>Boletales</taxon>
        <taxon>Coniophorineae</taxon>
        <taxon>Serpulaceae</taxon>
        <taxon>Serpula</taxon>
    </lineage>
</organism>
<dbReference type="InterPro" id="IPR032567">
    <property type="entry name" value="RTL1-rel"/>
</dbReference>
<protein>
    <recommendedName>
        <fullName evidence="3">Reverse transcriptase domain-containing protein</fullName>
    </recommendedName>
</protein>
<name>F8PXW5_SERL3</name>
<proteinExistence type="predicted"/>